<dbReference type="PaxDb" id="4577-GRMZM2G040509_P01"/>
<dbReference type="eggNOG" id="KOG1987">
    <property type="taxonomic scope" value="Eukaryota"/>
</dbReference>
<reference evidence="3" key="1">
    <citation type="submission" date="2015-12" db="EMBL/GenBank/DDBJ databases">
        <title>Update maize B73 reference genome by single molecule sequencing technologies.</title>
        <authorList>
            <consortium name="Maize Genome Sequencing Project"/>
            <person name="Ware D."/>
        </authorList>
    </citation>
    <scope>NUCLEOTIDE SEQUENCE [LARGE SCALE GENOMIC DNA]</scope>
    <source>
        <tissue evidence="3">Seedling</tissue>
    </source>
</reference>
<dbReference type="InterPro" id="IPR011333">
    <property type="entry name" value="SKP1/BTB/POZ_sf"/>
</dbReference>
<dbReference type="Pfam" id="PF22486">
    <property type="entry name" value="MATH_2"/>
    <property type="match status" value="1"/>
</dbReference>
<dbReference type="PROSITE" id="PS50097">
    <property type="entry name" value="BTB"/>
    <property type="match status" value="2"/>
</dbReference>
<dbReference type="Gene3D" id="2.60.210.10">
    <property type="entry name" value="Apoptosis, Tumor Necrosis Factor Receptor Associated Protein 2, Chain A"/>
    <property type="match status" value="1"/>
</dbReference>
<dbReference type="InterPro" id="IPR008974">
    <property type="entry name" value="TRAF-like"/>
</dbReference>
<dbReference type="ExpressionAtlas" id="A0A1D6KJL7">
    <property type="expression patterns" value="baseline"/>
</dbReference>
<sequence length="472" mass="51651">MSDSTFNSCFTHQFKLNYEDTEKVAIGYSVSSENILAGGHLWRIGCYPRGDHGKENKGECLSMFLYHESESKDAKAIFEAFVMDKEGTVSSSSHQSRVLHVFAPKGSDGYGWPSFVERSVLKSRYVTNDGSFVIVGAVQVVQEEDPLDLPPSNIGSHLGLLLDSTAGSDVTFVVDGERFAAHRAVLAARSPVFNAQLFGSMADATMTSIPLHGISAATLRAMLRFMYTDACPEEADDSDLLAAADRFDLDRLKLLCARKLWNNVTEDTVAVKVVQEEDPLDLPPSNIGSHLGLLLDSTAGSDVTFVVDGERFAAHRAMLAARSPVFKAQLLGSMADATMSSIPLHGISAATFRAMLRFMYTDACPEEADDSDSDSSPGEMFHDLLAAADRFDLDRLKLLCARKLWNNVSEDTVADTLICAETYNCPQLKRKCLGFFGEGKDFKTKAVLTDGFARLAMEFPWILDELREKAGA</sequence>
<evidence type="ECO:0000256" key="1">
    <source>
        <dbReference type="ARBA" id="ARBA00004906"/>
    </source>
</evidence>
<dbReference type="STRING" id="4577.A0A1D6KJL7"/>
<protein>
    <submittedName>
        <fullName evidence="3">TD and POZ domain-containing protein 3</fullName>
    </submittedName>
</protein>
<dbReference type="EMBL" id="CM007647">
    <property type="protein sequence ID" value="ONM03124.1"/>
    <property type="molecule type" value="Genomic_DNA"/>
</dbReference>
<dbReference type="InterPro" id="IPR045005">
    <property type="entry name" value="BPM1-6"/>
</dbReference>
<comment type="pathway">
    <text evidence="1">Protein modification; protein ubiquitination.</text>
</comment>
<accession>A0A1D6KJL7</accession>
<dbReference type="PANTHER" id="PTHR26379">
    <property type="entry name" value="BTB/POZ AND MATH DOMAIN-CONTAINING PROTEIN 1"/>
    <property type="match status" value="1"/>
</dbReference>
<dbReference type="PANTHER" id="PTHR26379:SF469">
    <property type="entry name" value="MAB1"/>
    <property type="match status" value="1"/>
</dbReference>
<dbReference type="InterPro" id="IPR002083">
    <property type="entry name" value="MATH/TRAF_dom"/>
</dbReference>
<dbReference type="InterPro" id="IPR000210">
    <property type="entry name" value="BTB/POZ_dom"/>
</dbReference>
<dbReference type="Gene3D" id="3.30.710.10">
    <property type="entry name" value="Potassium Channel Kv1.1, Chain A"/>
    <property type="match status" value="2"/>
</dbReference>
<dbReference type="CDD" id="cd00121">
    <property type="entry name" value="MATH"/>
    <property type="match status" value="1"/>
</dbReference>
<name>A0A1D6KJL7_MAIZE</name>
<organism evidence="3">
    <name type="scientific">Zea mays</name>
    <name type="common">Maize</name>
    <dbReference type="NCBI Taxonomy" id="4577"/>
    <lineage>
        <taxon>Eukaryota</taxon>
        <taxon>Viridiplantae</taxon>
        <taxon>Streptophyta</taxon>
        <taxon>Embryophyta</taxon>
        <taxon>Tracheophyta</taxon>
        <taxon>Spermatophyta</taxon>
        <taxon>Magnoliopsida</taxon>
        <taxon>Liliopsida</taxon>
        <taxon>Poales</taxon>
        <taxon>Poaceae</taxon>
        <taxon>PACMAD clade</taxon>
        <taxon>Panicoideae</taxon>
        <taxon>Andropogonodae</taxon>
        <taxon>Andropogoneae</taxon>
        <taxon>Tripsacinae</taxon>
        <taxon>Zea</taxon>
    </lineage>
</organism>
<dbReference type="GO" id="GO:0016567">
    <property type="term" value="P:protein ubiquitination"/>
    <property type="evidence" value="ECO:0007669"/>
    <property type="project" value="InterPro"/>
</dbReference>
<dbReference type="Pfam" id="PF00651">
    <property type="entry name" value="BTB"/>
    <property type="match status" value="2"/>
</dbReference>
<dbReference type="SMR" id="A0A1D6KJL7"/>
<dbReference type="SUPFAM" id="SSF49599">
    <property type="entry name" value="TRAF domain-like"/>
    <property type="match status" value="1"/>
</dbReference>
<dbReference type="InParanoid" id="A0A1D6KJL7"/>
<proteinExistence type="inferred from homology"/>
<dbReference type="AlphaFoldDB" id="A0A1D6KJL7"/>
<comment type="similarity">
    <text evidence="2">Belongs to the Tdpoz family.</text>
</comment>
<evidence type="ECO:0000313" key="3">
    <source>
        <dbReference type="EMBL" id="ONM03124.1"/>
    </source>
</evidence>
<dbReference type="InterPro" id="IPR056423">
    <property type="entry name" value="BACK_BPM_SPOP"/>
</dbReference>
<evidence type="ECO:0000256" key="2">
    <source>
        <dbReference type="ARBA" id="ARBA00010846"/>
    </source>
</evidence>
<gene>
    <name evidence="3" type="ORF">ZEAMMB73_Zm00001d031549</name>
</gene>
<dbReference type="Pfam" id="PF24570">
    <property type="entry name" value="BACK_BPM_SPOP"/>
    <property type="match status" value="1"/>
</dbReference>
<dbReference type="SMART" id="SM00225">
    <property type="entry name" value="BTB"/>
    <property type="match status" value="2"/>
</dbReference>
<dbReference type="PROSITE" id="PS50144">
    <property type="entry name" value="MATH"/>
    <property type="match status" value="1"/>
</dbReference>
<dbReference type="SUPFAM" id="SSF54695">
    <property type="entry name" value="POZ domain"/>
    <property type="match status" value="2"/>
</dbReference>